<gene>
    <name evidence="2" type="primary">CG42766-RB</name>
</gene>
<dbReference type="HOGENOM" id="CLU_2335805_0_0_1"/>
<evidence type="ECO:0000256" key="1">
    <source>
        <dbReference type="SAM" id="Phobius"/>
    </source>
</evidence>
<sequence>SFGTFQSVRNKYSYNLFEIFYKFCKFICTNLHHFAMPSVEWVCGLLYYVMRTYIKVFVSSCEAHFPIDILDKIVYLIDFAEVSMKIMRRPRNYTNPTERQARRLQFYNFLLKLRFLAQVIYTLVAVVIGTLKT</sequence>
<keyword evidence="1" id="KW-1133">Transmembrane helix</keyword>
<dbReference type="AlphaFoldDB" id="F7VJS2"/>
<name>F7VJS2_DROME</name>
<dbReference type="ExpressionAtlas" id="F7VJS2">
    <property type="expression patterns" value="baseline and differential"/>
</dbReference>
<keyword evidence="1" id="KW-0472">Membrane</keyword>
<dbReference type="OrthoDB" id="10460562at2759"/>
<keyword evidence="1" id="KW-0812">Transmembrane</keyword>
<evidence type="ECO:0000313" key="2">
    <source>
        <dbReference type="EMBL" id="AEH42807.1"/>
    </source>
</evidence>
<feature type="non-terminal residue" evidence="2">
    <location>
        <position position="1"/>
    </location>
</feature>
<dbReference type="EMBL" id="BT128722">
    <property type="protein sequence ID" value="AEH42807.1"/>
    <property type="molecule type" value="mRNA"/>
</dbReference>
<accession>F7VJS2</accession>
<feature type="transmembrane region" description="Helical" evidence="1">
    <location>
        <begin position="109"/>
        <end position="131"/>
    </location>
</feature>
<organism evidence="2">
    <name type="scientific">Drosophila melanogaster</name>
    <name type="common">Fruit fly</name>
    <dbReference type="NCBI Taxonomy" id="7227"/>
    <lineage>
        <taxon>Eukaryota</taxon>
        <taxon>Metazoa</taxon>
        <taxon>Ecdysozoa</taxon>
        <taxon>Arthropoda</taxon>
        <taxon>Hexapoda</taxon>
        <taxon>Insecta</taxon>
        <taxon>Pterygota</taxon>
        <taxon>Neoptera</taxon>
        <taxon>Endopterygota</taxon>
        <taxon>Diptera</taxon>
        <taxon>Brachycera</taxon>
        <taxon>Muscomorpha</taxon>
        <taxon>Ephydroidea</taxon>
        <taxon>Drosophilidae</taxon>
        <taxon>Drosophila</taxon>
        <taxon>Sophophora</taxon>
    </lineage>
</organism>
<protein>
    <submittedName>
        <fullName evidence="2">MIP31269p</fullName>
    </submittedName>
</protein>
<reference evidence="2" key="1">
    <citation type="submission" date="2011-06" db="EMBL/GenBank/DDBJ databases">
        <authorList>
            <person name="Carlson J."/>
            <person name="Booth B."/>
            <person name="Frise E."/>
            <person name="Sandler J."/>
            <person name="Wan K."/>
            <person name="Yu C."/>
            <person name="Celniker S."/>
        </authorList>
    </citation>
    <scope>NUCLEOTIDE SEQUENCE</scope>
</reference>
<dbReference type="Bgee" id="FBgn0261834">
    <property type="expression patterns" value="Expressed in adult olfactory receptor neuron Or13a (Drosophila) in antenna and 19 other cell types or tissues"/>
</dbReference>
<proteinExistence type="evidence at transcript level"/>
<dbReference type="VEuPathDB" id="VectorBase:FBgn0261834"/>